<gene>
    <name evidence="2" type="ORF">EYF80_031393</name>
</gene>
<feature type="compositionally biased region" description="Acidic residues" evidence="1">
    <location>
        <begin position="1"/>
        <end position="12"/>
    </location>
</feature>
<organism evidence="2 3">
    <name type="scientific">Liparis tanakae</name>
    <name type="common">Tanaka's snailfish</name>
    <dbReference type="NCBI Taxonomy" id="230148"/>
    <lineage>
        <taxon>Eukaryota</taxon>
        <taxon>Metazoa</taxon>
        <taxon>Chordata</taxon>
        <taxon>Craniata</taxon>
        <taxon>Vertebrata</taxon>
        <taxon>Euteleostomi</taxon>
        <taxon>Actinopterygii</taxon>
        <taxon>Neopterygii</taxon>
        <taxon>Teleostei</taxon>
        <taxon>Neoteleostei</taxon>
        <taxon>Acanthomorphata</taxon>
        <taxon>Eupercaria</taxon>
        <taxon>Perciformes</taxon>
        <taxon>Cottioidei</taxon>
        <taxon>Cottales</taxon>
        <taxon>Liparidae</taxon>
        <taxon>Liparis</taxon>
    </lineage>
</organism>
<accession>A0A4Z2H0G5</accession>
<reference evidence="2 3" key="1">
    <citation type="submission" date="2019-03" db="EMBL/GenBank/DDBJ databases">
        <title>First draft genome of Liparis tanakae, snailfish: a comprehensive survey of snailfish specific genes.</title>
        <authorList>
            <person name="Kim W."/>
            <person name="Song I."/>
            <person name="Jeong J.-H."/>
            <person name="Kim D."/>
            <person name="Kim S."/>
            <person name="Ryu S."/>
            <person name="Song J.Y."/>
            <person name="Lee S.K."/>
        </authorList>
    </citation>
    <scope>NUCLEOTIDE SEQUENCE [LARGE SCALE GENOMIC DNA]</scope>
    <source>
        <tissue evidence="2">Muscle</tissue>
    </source>
</reference>
<evidence type="ECO:0000313" key="3">
    <source>
        <dbReference type="Proteomes" id="UP000314294"/>
    </source>
</evidence>
<evidence type="ECO:0000313" key="2">
    <source>
        <dbReference type="EMBL" id="TNN58382.1"/>
    </source>
</evidence>
<keyword evidence="3" id="KW-1185">Reference proteome</keyword>
<sequence>MRGERDAEDQEPDAQRPRGVQPESRRPGALWESVSPARCAALTGVSSSGVEMGELSLFSLMPLPRSKSQIFTGEI</sequence>
<dbReference type="EMBL" id="SRLO01000380">
    <property type="protein sequence ID" value="TNN58382.1"/>
    <property type="molecule type" value="Genomic_DNA"/>
</dbReference>
<feature type="region of interest" description="Disordered" evidence="1">
    <location>
        <begin position="1"/>
        <end position="32"/>
    </location>
</feature>
<name>A0A4Z2H0G5_9TELE</name>
<dbReference type="AlphaFoldDB" id="A0A4Z2H0G5"/>
<comment type="caution">
    <text evidence="2">The sequence shown here is derived from an EMBL/GenBank/DDBJ whole genome shotgun (WGS) entry which is preliminary data.</text>
</comment>
<protein>
    <submittedName>
        <fullName evidence="2">Uncharacterized protein</fullName>
    </submittedName>
</protein>
<proteinExistence type="predicted"/>
<dbReference type="Proteomes" id="UP000314294">
    <property type="component" value="Unassembled WGS sequence"/>
</dbReference>
<evidence type="ECO:0000256" key="1">
    <source>
        <dbReference type="SAM" id="MobiDB-lite"/>
    </source>
</evidence>